<dbReference type="NCBIfam" id="NF008359">
    <property type="entry name" value="PRK11148.1"/>
    <property type="match status" value="1"/>
</dbReference>
<dbReference type="PANTHER" id="PTHR42988">
    <property type="entry name" value="PHOSPHOHYDROLASE"/>
    <property type="match status" value="1"/>
</dbReference>
<keyword evidence="1" id="KW-0479">Metal-binding</keyword>
<proteinExistence type="inferred from homology"/>
<dbReference type="InterPro" id="IPR029052">
    <property type="entry name" value="Metallo-depent_PP-like"/>
</dbReference>
<dbReference type="GO" id="GO:0004115">
    <property type="term" value="F:3',5'-cyclic-AMP phosphodiesterase activity"/>
    <property type="evidence" value="ECO:0007669"/>
    <property type="project" value="UniProtKB-EC"/>
</dbReference>
<gene>
    <name evidence="6" type="primary">cpdA</name>
    <name evidence="6" type="ORF">ACFFIT_11350</name>
</gene>
<name>A0ABV6CCF2_9GAMM</name>
<evidence type="ECO:0000313" key="7">
    <source>
        <dbReference type="Proteomes" id="UP001589758"/>
    </source>
</evidence>
<evidence type="ECO:0000256" key="1">
    <source>
        <dbReference type="ARBA" id="ARBA00022723"/>
    </source>
</evidence>
<comment type="caution">
    <text evidence="6">The sequence shown here is derived from an EMBL/GenBank/DDBJ whole genome shotgun (WGS) entry which is preliminary data.</text>
</comment>
<organism evidence="6 7">
    <name type="scientific">Thorsellia kenyensis</name>
    <dbReference type="NCBI Taxonomy" id="1549888"/>
    <lineage>
        <taxon>Bacteria</taxon>
        <taxon>Pseudomonadati</taxon>
        <taxon>Pseudomonadota</taxon>
        <taxon>Gammaproteobacteria</taxon>
        <taxon>Enterobacterales</taxon>
        <taxon>Thorselliaceae</taxon>
        <taxon>Thorsellia</taxon>
    </lineage>
</organism>
<dbReference type="InterPro" id="IPR050884">
    <property type="entry name" value="CNP_phosphodiesterase-III"/>
</dbReference>
<evidence type="ECO:0000256" key="4">
    <source>
        <dbReference type="ARBA" id="ARBA00025742"/>
    </source>
</evidence>
<dbReference type="EMBL" id="JBHLXE010000108">
    <property type="protein sequence ID" value="MFC0180667.1"/>
    <property type="molecule type" value="Genomic_DNA"/>
</dbReference>
<comment type="similarity">
    <text evidence="4">Belongs to the cyclic nucleotide phosphodiesterase class-III family.</text>
</comment>
<keyword evidence="3" id="KW-0408">Iron</keyword>
<feature type="domain" description="Calcineurin-like phosphoesterase" evidence="5">
    <location>
        <begin position="15"/>
        <end position="205"/>
    </location>
</feature>
<protein>
    <submittedName>
        <fullName evidence="6">3',5'-cyclic-AMP phosphodiesterase</fullName>
        <ecNumber evidence="6">3.1.4.53</ecNumber>
    </submittedName>
</protein>
<dbReference type="CDD" id="cd07402">
    <property type="entry name" value="MPP_GpdQ"/>
    <property type="match status" value="1"/>
</dbReference>
<evidence type="ECO:0000256" key="3">
    <source>
        <dbReference type="ARBA" id="ARBA00023004"/>
    </source>
</evidence>
<dbReference type="InterPro" id="IPR004843">
    <property type="entry name" value="Calcineurin-like_PHP"/>
</dbReference>
<dbReference type="Gene3D" id="3.60.21.10">
    <property type="match status" value="1"/>
</dbReference>
<sequence>MDSILNLSISDEKINILQITDTHLFADKEEKLLGIPTFKTFHAVINKILALGKKYHLIVCSGDISQDQTELSYTHFMQEIEKLETPLVWIPGNHDEQSLMQKLLTNKTIFQSKTIVVNNNWQLVLLDSQFKGYPKGMLNDKQLDFLDNTLHESKDKNTLIFIHHNPKECGSAWLDEHKLQNSDALAKILEKHEGIKAVICGHIHQEINSSWLSWPFYSTPSTSIQFLPQSDQFSLDVNYPGFREFELNLNGSFSTKVTRIETPFYQIDKEAKGY</sequence>
<keyword evidence="2 6" id="KW-0378">Hydrolase</keyword>
<dbReference type="RefSeq" id="WP_385877790.1">
    <property type="nucleotide sequence ID" value="NZ_JBHLXE010000108.1"/>
</dbReference>
<dbReference type="EC" id="3.1.4.53" evidence="6"/>
<dbReference type="Proteomes" id="UP001589758">
    <property type="component" value="Unassembled WGS sequence"/>
</dbReference>
<evidence type="ECO:0000256" key="2">
    <source>
        <dbReference type="ARBA" id="ARBA00022801"/>
    </source>
</evidence>
<dbReference type="SUPFAM" id="SSF56300">
    <property type="entry name" value="Metallo-dependent phosphatases"/>
    <property type="match status" value="1"/>
</dbReference>
<dbReference type="Pfam" id="PF00149">
    <property type="entry name" value="Metallophos"/>
    <property type="match status" value="1"/>
</dbReference>
<evidence type="ECO:0000313" key="6">
    <source>
        <dbReference type="EMBL" id="MFC0180667.1"/>
    </source>
</evidence>
<reference evidence="6 7" key="1">
    <citation type="submission" date="2024-09" db="EMBL/GenBank/DDBJ databases">
        <authorList>
            <person name="Sun Q."/>
            <person name="Mori K."/>
        </authorList>
    </citation>
    <scope>NUCLEOTIDE SEQUENCE [LARGE SCALE GENOMIC DNA]</scope>
    <source>
        <strain evidence="6 7">CCM 8545</strain>
    </source>
</reference>
<dbReference type="PANTHER" id="PTHR42988:SF2">
    <property type="entry name" value="CYCLIC NUCLEOTIDE PHOSPHODIESTERASE CBUA0032-RELATED"/>
    <property type="match status" value="1"/>
</dbReference>
<accession>A0ABV6CCF2</accession>
<keyword evidence="7" id="KW-1185">Reference proteome</keyword>
<dbReference type="InterPro" id="IPR026575">
    <property type="entry name" value="GpdQ/CpdA-like"/>
</dbReference>
<evidence type="ECO:0000259" key="5">
    <source>
        <dbReference type="Pfam" id="PF00149"/>
    </source>
</evidence>